<sequence>MTEALAGVIPNLKAKLERLRGKKHYGLQEMLSYMTDEGVFTLTIVCKIVVSLHYIFSPEYLTALEKLFDLVNKYGLKLSPKKSLLNQKSVTWCGKVIDEHGVSHDPKRIDALSATPIPTTPGQLQQFICATN</sequence>
<dbReference type="Gene3D" id="3.30.70.270">
    <property type="match status" value="1"/>
</dbReference>
<comment type="caution">
    <text evidence="2">The sequence shown here is derived from an EMBL/GenBank/DDBJ whole genome shotgun (WGS) entry which is preliminary data.</text>
</comment>
<reference evidence="2 3" key="1">
    <citation type="journal article" date="2017" name="Genome Biol. Evol.">
        <title>Phytophthora megakarya and P. palmivora, closely related causal agents of cacao black pod rot, underwent increases in genome sizes and gene numbers by different mechanisms.</title>
        <authorList>
            <person name="Ali S.S."/>
            <person name="Shao J."/>
            <person name="Lary D.J."/>
            <person name="Kronmiller B."/>
            <person name="Shen D."/>
            <person name="Strem M.D."/>
            <person name="Amoako-Attah I."/>
            <person name="Akrofi A.Y."/>
            <person name="Begoude B.A."/>
            <person name="Ten Hoopen G.M."/>
            <person name="Coulibaly K."/>
            <person name="Kebe B.I."/>
            <person name="Melnick R.L."/>
            <person name="Guiltinan M.J."/>
            <person name="Tyler B.M."/>
            <person name="Meinhardt L.W."/>
            <person name="Bailey B.A."/>
        </authorList>
    </citation>
    <scope>NUCLEOTIDE SEQUENCE [LARGE SCALE GENOMIC DNA]</scope>
    <source>
        <strain evidence="3">sbr112.9</strain>
    </source>
</reference>
<feature type="domain" description="Reverse transcriptase" evidence="1">
    <location>
        <begin position="1"/>
        <end position="97"/>
    </location>
</feature>
<dbReference type="InterPro" id="IPR043128">
    <property type="entry name" value="Rev_trsase/Diguanyl_cyclase"/>
</dbReference>
<evidence type="ECO:0000313" key="3">
    <source>
        <dbReference type="Proteomes" id="UP000237271"/>
    </source>
</evidence>
<dbReference type="EMBL" id="NCKW01004914">
    <property type="protein sequence ID" value="POM74201.1"/>
    <property type="molecule type" value="Genomic_DNA"/>
</dbReference>
<evidence type="ECO:0000259" key="1">
    <source>
        <dbReference type="PROSITE" id="PS50878"/>
    </source>
</evidence>
<dbReference type="InterPro" id="IPR043502">
    <property type="entry name" value="DNA/RNA_pol_sf"/>
</dbReference>
<dbReference type="InterPro" id="IPR000477">
    <property type="entry name" value="RT_dom"/>
</dbReference>
<protein>
    <recommendedName>
        <fullName evidence="1">Reverse transcriptase domain-containing protein</fullName>
    </recommendedName>
</protein>
<keyword evidence="3" id="KW-1185">Reference proteome</keyword>
<organism evidence="2 3">
    <name type="scientific">Phytophthora palmivora</name>
    <dbReference type="NCBI Taxonomy" id="4796"/>
    <lineage>
        <taxon>Eukaryota</taxon>
        <taxon>Sar</taxon>
        <taxon>Stramenopiles</taxon>
        <taxon>Oomycota</taxon>
        <taxon>Peronosporomycetes</taxon>
        <taxon>Peronosporales</taxon>
        <taxon>Peronosporaceae</taxon>
        <taxon>Phytophthora</taxon>
    </lineage>
</organism>
<accession>A0A2P4Y8Q9</accession>
<evidence type="ECO:0000313" key="2">
    <source>
        <dbReference type="EMBL" id="POM74201.1"/>
    </source>
</evidence>
<dbReference type="AlphaFoldDB" id="A0A2P4Y8Q9"/>
<dbReference type="PANTHER" id="PTHR33064">
    <property type="entry name" value="POL PROTEIN"/>
    <property type="match status" value="1"/>
</dbReference>
<dbReference type="PROSITE" id="PS50878">
    <property type="entry name" value="RT_POL"/>
    <property type="match status" value="1"/>
</dbReference>
<dbReference type="Proteomes" id="UP000237271">
    <property type="component" value="Unassembled WGS sequence"/>
</dbReference>
<dbReference type="OrthoDB" id="165683at2759"/>
<name>A0A2P4Y8Q9_9STRA</name>
<gene>
    <name evidence="2" type="ORF">PHPALM_8881</name>
</gene>
<dbReference type="SUPFAM" id="SSF56672">
    <property type="entry name" value="DNA/RNA polymerases"/>
    <property type="match status" value="1"/>
</dbReference>
<proteinExistence type="predicted"/>
<dbReference type="PANTHER" id="PTHR33064:SF37">
    <property type="entry name" value="RIBONUCLEASE H"/>
    <property type="match status" value="1"/>
</dbReference>
<dbReference type="InterPro" id="IPR051320">
    <property type="entry name" value="Viral_Replic_Matur_Polypro"/>
</dbReference>